<protein>
    <submittedName>
        <fullName evidence="1">Uncharacterized protein</fullName>
    </submittedName>
</protein>
<dbReference type="EMBL" id="LNQE01000673">
    <property type="protein sequence ID" value="KUG25496.1"/>
    <property type="molecule type" value="Genomic_DNA"/>
</dbReference>
<dbReference type="AlphaFoldDB" id="A0A0W8FX71"/>
<gene>
    <name evidence="1" type="ORF">ASZ90_004679</name>
</gene>
<accession>A0A0W8FX71</accession>
<sequence length="227" mass="25291">MAELKEKFFGKISGAFGDFIGIVRGDDNYIVKKKANRKIDNSPQAVDRRNKFGVAIQASKAVNSITNLKLIWKLKAPSKLSAFNNFIKYNYHYVESNGTTSGFSLLPGLGFAFSVDDFAVTTDSIALTLLPLINSYSFNTEIEKNIEAYFLVELYSPVSESSKKVLFFIKSSGKQLLDLENSLSFSVALKETDTKLISQYSGIKVHVVFCTLDAEDKPIHYSVTYSN</sequence>
<comment type="caution">
    <text evidence="1">The sequence shown here is derived from an EMBL/GenBank/DDBJ whole genome shotgun (WGS) entry which is preliminary data.</text>
</comment>
<evidence type="ECO:0000313" key="1">
    <source>
        <dbReference type="EMBL" id="KUG25496.1"/>
    </source>
</evidence>
<reference evidence="1" key="1">
    <citation type="journal article" date="2015" name="Proc. Natl. Acad. Sci. U.S.A.">
        <title>Networks of energetic and metabolic interactions define dynamics in microbial communities.</title>
        <authorList>
            <person name="Embree M."/>
            <person name="Liu J.K."/>
            <person name="Al-Bassam M.M."/>
            <person name="Zengler K."/>
        </authorList>
    </citation>
    <scope>NUCLEOTIDE SEQUENCE</scope>
</reference>
<name>A0A0W8FX71_9ZZZZ</name>
<proteinExistence type="predicted"/>
<organism evidence="1">
    <name type="scientific">hydrocarbon metagenome</name>
    <dbReference type="NCBI Taxonomy" id="938273"/>
    <lineage>
        <taxon>unclassified sequences</taxon>
        <taxon>metagenomes</taxon>
        <taxon>ecological metagenomes</taxon>
    </lineage>
</organism>